<comment type="caution">
    <text evidence="1">The sequence shown here is derived from an EMBL/GenBank/DDBJ whole genome shotgun (WGS) entry which is preliminary data.</text>
</comment>
<dbReference type="AlphaFoldDB" id="A0A7W8EYA3"/>
<proteinExistence type="predicted"/>
<dbReference type="Proteomes" id="UP000549009">
    <property type="component" value="Unassembled WGS sequence"/>
</dbReference>
<dbReference type="RefSeq" id="WP_184926941.1">
    <property type="nucleotide sequence ID" value="NZ_BMSQ01000092.1"/>
</dbReference>
<gene>
    <name evidence="1" type="ORF">FHS40_009032</name>
</gene>
<accession>A0A7W8EYA3</accession>
<evidence type="ECO:0000313" key="2">
    <source>
        <dbReference type="Proteomes" id="UP000549009"/>
    </source>
</evidence>
<reference evidence="1 2" key="1">
    <citation type="submission" date="2020-08" db="EMBL/GenBank/DDBJ databases">
        <title>Genomic Encyclopedia of Type Strains, Phase III (KMG-III): the genomes of soil and plant-associated and newly described type strains.</title>
        <authorList>
            <person name="Whitman W."/>
        </authorList>
    </citation>
    <scope>NUCLEOTIDE SEQUENCE [LARGE SCALE GENOMIC DNA]</scope>
    <source>
        <strain evidence="1 2">CECT 3146</strain>
    </source>
</reference>
<evidence type="ECO:0000313" key="1">
    <source>
        <dbReference type="EMBL" id="MBB5109902.1"/>
    </source>
</evidence>
<organism evidence="1 2">
    <name type="scientific">Streptomyces spectabilis</name>
    <dbReference type="NCBI Taxonomy" id="68270"/>
    <lineage>
        <taxon>Bacteria</taxon>
        <taxon>Bacillati</taxon>
        <taxon>Actinomycetota</taxon>
        <taxon>Actinomycetes</taxon>
        <taxon>Kitasatosporales</taxon>
        <taxon>Streptomycetaceae</taxon>
        <taxon>Streptomyces</taxon>
    </lineage>
</organism>
<dbReference type="EMBL" id="JACHJD010000045">
    <property type="protein sequence ID" value="MBB5109902.1"/>
    <property type="molecule type" value="Genomic_DNA"/>
</dbReference>
<protein>
    <submittedName>
        <fullName evidence="1">Uncharacterized protein</fullName>
    </submittedName>
</protein>
<sequence>MTFTPTYQSYTNNTAYTSCTSSGNTVVSGTSSKSYQGTSASSCLSPLLVSPGSEVIHWNTGDTSTFTFDATVTQIGALTVITRTGTITSGMFAGATATHVTTAEPLNTPQCLTPPGITSREAIDELTITEL</sequence>
<keyword evidence="2" id="KW-1185">Reference proteome</keyword>
<name>A0A7W8EYA3_STRST</name>